<feature type="non-terminal residue" evidence="2">
    <location>
        <position position="108"/>
    </location>
</feature>
<evidence type="ECO:0000313" key="2">
    <source>
        <dbReference type="EMBL" id="CAE8633820.1"/>
    </source>
</evidence>
<dbReference type="AlphaFoldDB" id="A0A813H729"/>
<keyword evidence="1" id="KW-1133">Transmembrane helix</keyword>
<organism evidence="2 3">
    <name type="scientific">Polarella glacialis</name>
    <name type="common">Dinoflagellate</name>
    <dbReference type="NCBI Taxonomy" id="89957"/>
    <lineage>
        <taxon>Eukaryota</taxon>
        <taxon>Sar</taxon>
        <taxon>Alveolata</taxon>
        <taxon>Dinophyceae</taxon>
        <taxon>Suessiales</taxon>
        <taxon>Suessiaceae</taxon>
        <taxon>Polarella</taxon>
    </lineage>
</organism>
<feature type="transmembrane region" description="Helical" evidence="1">
    <location>
        <begin position="68"/>
        <end position="101"/>
    </location>
</feature>
<reference evidence="2" key="1">
    <citation type="submission" date="2021-02" db="EMBL/GenBank/DDBJ databases">
        <authorList>
            <person name="Dougan E. K."/>
            <person name="Rhodes N."/>
            <person name="Thang M."/>
            <person name="Chan C."/>
        </authorList>
    </citation>
    <scope>NUCLEOTIDE SEQUENCE</scope>
</reference>
<keyword evidence="1" id="KW-0812">Transmembrane</keyword>
<sequence>MAPCRVKLQQFFFGTAFVRSLFFWFYLLTLSAFLLSIALFKFMQQRNSHGHRHGELARSWLVSEPTRVVVVVVAVVVVVVAVVAVVVVVSVVVVVVVVVVMVVVVVVV</sequence>
<evidence type="ECO:0000256" key="1">
    <source>
        <dbReference type="SAM" id="Phobius"/>
    </source>
</evidence>
<keyword evidence="3" id="KW-1185">Reference proteome</keyword>
<keyword evidence="1" id="KW-0472">Membrane</keyword>
<evidence type="ECO:0000313" key="3">
    <source>
        <dbReference type="Proteomes" id="UP000654075"/>
    </source>
</evidence>
<proteinExistence type="predicted"/>
<dbReference type="Proteomes" id="UP000654075">
    <property type="component" value="Unassembled WGS sequence"/>
</dbReference>
<gene>
    <name evidence="2" type="ORF">PGLA1383_LOCUS49575</name>
</gene>
<dbReference type="EMBL" id="CAJNNV010030841">
    <property type="protein sequence ID" value="CAE8633820.1"/>
    <property type="molecule type" value="Genomic_DNA"/>
</dbReference>
<protein>
    <recommendedName>
        <fullName evidence="4">Transmembrane protein</fullName>
    </recommendedName>
</protein>
<feature type="transmembrane region" description="Helical" evidence="1">
    <location>
        <begin position="21"/>
        <end position="42"/>
    </location>
</feature>
<evidence type="ECO:0008006" key="4">
    <source>
        <dbReference type="Google" id="ProtNLM"/>
    </source>
</evidence>
<name>A0A813H729_POLGL</name>
<accession>A0A813H729</accession>
<comment type="caution">
    <text evidence="2">The sequence shown here is derived from an EMBL/GenBank/DDBJ whole genome shotgun (WGS) entry which is preliminary data.</text>
</comment>